<sequence>MSHWHPSRSNPRSKLRRKSYKFALGLALGLFKTATLYILLHHQFGISRRTTCIVTAILGTLFTIQSCCSSSFQCVTLLMIPQILSKRGRATTVAYVFMLTMNGPARNTIANVDVLGRALSCSQDRLKSALHDVLQAVKVPFLAMKKAIGVILNEVEKAFMKVQRILLDVLRLVKRILKTIRDGYKWLSNIAAVCNKKNGTPFDQCIRSLESAVEDCRQRLGVVDFMCEVTHVAKVVCYSVKVVDYMCELIDFASDQIVETIEKKLQEFIHNIQVMFRVKVDFDHAFEFQTNVSKNFSEVVSDITQEINQRSRHLFTLFNIFTIVSSFCFVCVVIRSVRYKMKYLTKDSFDNFYISRDFIAIDEHRRTLNRDTILPLTRKERNRYIHLTSMTLIRKEKLRIARSAVFLFLSSIHILGLMAADYCLYWLLAMIRHVLLRQSDIERPPMVTLEVSGSGIVADMYRGIVGAFEPMVKHVDILDPAQCAPDPKVPDFIRYLQICLLLLFCWICIVLEPYGLRVRQLIMRSYYPDRAKERATWLYNDVLLKRESFVKILRRQVGMSKDGSKPRKWMDILRAKTNRFWICRKILGTSGGGRRCVFCSERLAENEAVSCLRPGCVGVYCYECFAEIQNVCTICSEPIDSSDQSDVSTERDSSEEK</sequence>
<evidence type="ECO:0000259" key="7">
    <source>
        <dbReference type="Pfam" id="PF26037"/>
    </source>
</evidence>
<feature type="transmembrane region" description="Helical" evidence="5">
    <location>
        <begin position="20"/>
        <end position="40"/>
    </location>
</feature>
<feature type="transmembrane region" description="Helical" evidence="5">
    <location>
        <begin position="495"/>
        <end position="516"/>
    </location>
</feature>
<evidence type="ECO:0000256" key="3">
    <source>
        <dbReference type="ARBA" id="ARBA00022989"/>
    </source>
</evidence>
<dbReference type="InterPro" id="IPR058842">
    <property type="entry name" value="DCST1_C"/>
</dbReference>
<evidence type="ECO:0000313" key="9">
    <source>
        <dbReference type="Proteomes" id="UP000069940"/>
    </source>
</evidence>
<dbReference type="PANTHER" id="PTHR21041:SF9">
    <property type="entry name" value="DENDRITIC CELL-SPECIFIC TRANSMEMBRANE PROTEIN-LIKE DOMAIN-CONTAINING PROTEIN"/>
    <property type="match status" value="1"/>
</dbReference>
<dbReference type="GeneID" id="109410535"/>
<evidence type="ECO:0008006" key="10">
    <source>
        <dbReference type="Google" id="ProtNLM"/>
    </source>
</evidence>
<dbReference type="Proteomes" id="UP000069940">
    <property type="component" value="Unassembled WGS sequence"/>
</dbReference>
<protein>
    <recommendedName>
        <fullName evidence="10">Dendritic cell-specific transmembrane protein-like domain-containing protein</fullName>
    </recommendedName>
</protein>
<dbReference type="Pfam" id="PF26037">
    <property type="entry name" value="zf-RING_DCST1_C"/>
    <property type="match status" value="1"/>
</dbReference>
<keyword evidence="4 5" id="KW-0472">Membrane</keyword>
<reference evidence="9" key="1">
    <citation type="journal article" date="2015" name="Proc. Natl. Acad. Sci. U.S.A.">
        <title>Genome sequence of the Asian Tiger mosquito, Aedes albopictus, reveals insights into its biology, genetics, and evolution.</title>
        <authorList>
            <person name="Chen X.G."/>
            <person name="Jiang X."/>
            <person name="Gu J."/>
            <person name="Xu M."/>
            <person name="Wu Y."/>
            <person name="Deng Y."/>
            <person name="Zhang C."/>
            <person name="Bonizzoni M."/>
            <person name="Dermauw W."/>
            <person name="Vontas J."/>
            <person name="Armbruster P."/>
            <person name="Huang X."/>
            <person name="Yang Y."/>
            <person name="Zhang H."/>
            <person name="He W."/>
            <person name="Peng H."/>
            <person name="Liu Y."/>
            <person name="Wu K."/>
            <person name="Chen J."/>
            <person name="Lirakis M."/>
            <person name="Topalis P."/>
            <person name="Van Leeuwen T."/>
            <person name="Hall A.B."/>
            <person name="Jiang X."/>
            <person name="Thorpe C."/>
            <person name="Mueller R.L."/>
            <person name="Sun C."/>
            <person name="Waterhouse R.M."/>
            <person name="Yan G."/>
            <person name="Tu Z.J."/>
            <person name="Fang X."/>
            <person name="James A.A."/>
        </authorList>
    </citation>
    <scope>NUCLEOTIDE SEQUENCE [LARGE SCALE GENOMIC DNA]</scope>
    <source>
        <strain evidence="9">Foshan</strain>
    </source>
</reference>
<dbReference type="InterPro" id="IPR051856">
    <property type="entry name" value="CSR-E3_Ligase_Protein"/>
</dbReference>
<evidence type="ECO:0000256" key="5">
    <source>
        <dbReference type="SAM" id="Phobius"/>
    </source>
</evidence>
<keyword evidence="3 5" id="KW-1133">Transmembrane helix</keyword>
<dbReference type="EnsemblMetazoa" id="AALFPA23_016468.R24017">
    <property type="protein sequence ID" value="AALFPA23_016468.P24017"/>
    <property type="gene ID" value="AALFPA23_016468"/>
</dbReference>
<name>A0ABM1Z9Y7_AEDAL</name>
<dbReference type="RefSeq" id="XP_062705080.1">
    <property type="nucleotide sequence ID" value="XM_062849096.1"/>
</dbReference>
<comment type="subcellular location">
    <subcellularLocation>
        <location evidence="1">Membrane</location>
        <topology evidence="1">Multi-pass membrane protein</topology>
    </subcellularLocation>
</comment>
<evidence type="ECO:0000313" key="8">
    <source>
        <dbReference type="EnsemblMetazoa" id="AALFPA23_016468.P24017"/>
    </source>
</evidence>
<dbReference type="PANTHER" id="PTHR21041">
    <property type="entry name" value="DENDRITIC CELL-SPECIFIC TRANSMEMBRANE PROTEIN"/>
    <property type="match status" value="1"/>
</dbReference>
<accession>A0ABM1Z9Y7</accession>
<proteinExistence type="predicted"/>
<organism evidence="8 9">
    <name type="scientific">Aedes albopictus</name>
    <name type="common">Asian tiger mosquito</name>
    <name type="synonym">Stegomyia albopicta</name>
    <dbReference type="NCBI Taxonomy" id="7160"/>
    <lineage>
        <taxon>Eukaryota</taxon>
        <taxon>Metazoa</taxon>
        <taxon>Ecdysozoa</taxon>
        <taxon>Arthropoda</taxon>
        <taxon>Hexapoda</taxon>
        <taxon>Insecta</taxon>
        <taxon>Pterygota</taxon>
        <taxon>Neoptera</taxon>
        <taxon>Endopterygota</taxon>
        <taxon>Diptera</taxon>
        <taxon>Nematocera</taxon>
        <taxon>Culicoidea</taxon>
        <taxon>Culicidae</taxon>
        <taxon>Culicinae</taxon>
        <taxon>Aedini</taxon>
        <taxon>Aedes</taxon>
        <taxon>Stegomyia</taxon>
    </lineage>
</organism>
<reference evidence="8" key="2">
    <citation type="submission" date="2025-05" db="UniProtKB">
        <authorList>
            <consortium name="EnsemblMetazoa"/>
        </authorList>
    </citation>
    <scope>IDENTIFICATION</scope>
    <source>
        <strain evidence="8">Foshan</strain>
    </source>
</reference>
<feature type="domain" description="E3 ubiquitin-protein ligase DCST1-like C-terminal" evidence="7">
    <location>
        <begin position="594"/>
        <end position="638"/>
    </location>
</feature>
<evidence type="ECO:0000256" key="4">
    <source>
        <dbReference type="ARBA" id="ARBA00023136"/>
    </source>
</evidence>
<keyword evidence="9" id="KW-1185">Reference proteome</keyword>
<dbReference type="Pfam" id="PF26039">
    <property type="entry name" value="Dcst2"/>
    <property type="match status" value="1"/>
</dbReference>
<evidence type="ECO:0000259" key="6">
    <source>
        <dbReference type="Pfam" id="PF07782"/>
    </source>
</evidence>
<dbReference type="InterPro" id="IPR012858">
    <property type="entry name" value="DC_STAMP-like"/>
</dbReference>
<feature type="transmembrane region" description="Helical" evidence="5">
    <location>
        <begin position="404"/>
        <end position="428"/>
    </location>
</feature>
<feature type="domain" description="Dendritic cell-specific transmembrane protein-like" evidence="6">
    <location>
        <begin position="349"/>
        <end position="539"/>
    </location>
</feature>
<feature type="transmembrane region" description="Helical" evidence="5">
    <location>
        <begin position="314"/>
        <end position="334"/>
    </location>
</feature>
<dbReference type="Pfam" id="PF07782">
    <property type="entry name" value="DC_STAMP"/>
    <property type="match status" value="1"/>
</dbReference>
<evidence type="ECO:0000256" key="1">
    <source>
        <dbReference type="ARBA" id="ARBA00004141"/>
    </source>
</evidence>
<keyword evidence="2 5" id="KW-0812">Transmembrane</keyword>
<evidence type="ECO:0000256" key="2">
    <source>
        <dbReference type="ARBA" id="ARBA00022692"/>
    </source>
</evidence>